<organism evidence="1 2">
    <name type="scientific">Neodiprion lecontei nucleopolyhedrovirus (strain Canada)</name>
    <name type="common">NeleNPV</name>
    <dbReference type="NCBI Taxonomy" id="654906"/>
    <lineage>
        <taxon>Viruses</taxon>
        <taxon>Viruses incertae sedis</taxon>
        <taxon>Naldaviricetes</taxon>
        <taxon>Lefavirales</taxon>
        <taxon>Baculoviridae</taxon>
        <taxon>Gammabaculovirus</taxon>
        <taxon>Gammabaculovirus nelecontei</taxon>
    </lineage>
</organism>
<sequence length="133" mass="15635">MIHYIFDCYVNKKYMLQNSNGPYLILSNFEDPSPKIYFEKKNIYDDYIVKISSGADHFALLSKRGRIYTMGCNEQNQLGRSVRCLRFRNEMKPHMICGNYENVWTTTYATFAKSIRNQHIYACGLNNSRQFGT</sequence>
<name>Q6JP97_NPVNC</name>
<reference evidence="1 2" key="1">
    <citation type="journal article" date="2004" name="J. Virol.">
        <title>Sequence and organization of the Neodiprion lecontei nucleopolyhedrovirus genome.</title>
        <authorList>
            <person name="Lauzon H.A.M."/>
            <person name="Lucarotti C.J."/>
            <person name="Krell P.J."/>
            <person name="Feng Q."/>
            <person name="Retnakaran A."/>
            <person name="Arif B.M."/>
        </authorList>
    </citation>
    <scope>NUCLEOTIDE SEQUENCE [LARGE SCALE GENOMIC DNA]</scope>
    <source>
        <strain evidence="2">Canada</strain>
    </source>
</reference>
<dbReference type="Pfam" id="PF13540">
    <property type="entry name" value="RCC1_2"/>
    <property type="match status" value="1"/>
</dbReference>
<dbReference type="KEGG" id="vg:2943357"/>
<dbReference type="Proteomes" id="UP000008776">
    <property type="component" value="Segment"/>
</dbReference>
<dbReference type="InterPro" id="IPR009091">
    <property type="entry name" value="RCC1/BLIP-II"/>
</dbReference>
<dbReference type="InterPro" id="IPR000408">
    <property type="entry name" value="Reg_chr_condens"/>
</dbReference>
<accession>Q6JP97</accession>
<dbReference type="PANTHER" id="PTHR45982">
    <property type="entry name" value="REGULATOR OF CHROMOSOME CONDENSATION"/>
    <property type="match status" value="1"/>
</dbReference>
<dbReference type="SUPFAM" id="SSF50985">
    <property type="entry name" value="RCC1/BLIP-II"/>
    <property type="match status" value="1"/>
</dbReference>
<evidence type="ECO:0000313" key="2">
    <source>
        <dbReference type="Proteomes" id="UP000008776"/>
    </source>
</evidence>
<proteinExistence type="predicted"/>
<dbReference type="PRINTS" id="PR00633">
    <property type="entry name" value="RCCNDNSATION"/>
</dbReference>
<organismHost>
    <name type="scientific">Neodiprion lecontei</name>
    <name type="common">Redheaded pine sawfly</name>
    <dbReference type="NCBI Taxonomy" id="441921"/>
</organismHost>
<dbReference type="GeneID" id="2943357"/>
<protein>
    <submittedName>
        <fullName evidence="1">Uncharacterized protein</fullName>
    </submittedName>
</protein>
<dbReference type="GO" id="GO:0005085">
    <property type="term" value="F:guanyl-nucleotide exchange factor activity"/>
    <property type="evidence" value="ECO:0007669"/>
    <property type="project" value="TreeGrafter"/>
</dbReference>
<dbReference type="InterPro" id="IPR051553">
    <property type="entry name" value="Ran_GTPase-activating"/>
</dbReference>
<evidence type="ECO:0000313" key="1">
    <source>
        <dbReference type="EMBL" id="AAQ99111.1"/>
    </source>
</evidence>
<dbReference type="PANTHER" id="PTHR45982:SF1">
    <property type="entry name" value="REGULATOR OF CHROMOSOME CONDENSATION"/>
    <property type="match status" value="1"/>
</dbReference>
<dbReference type="Gene3D" id="2.130.10.30">
    <property type="entry name" value="Regulator of chromosome condensation 1/beta-lactamase-inhibitor protein II"/>
    <property type="match status" value="1"/>
</dbReference>
<dbReference type="RefSeq" id="YP_025271.1">
    <property type="nucleotide sequence ID" value="NC_005906.1"/>
</dbReference>
<dbReference type="EMBL" id="AY349019">
    <property type="protein sequence ID" value="AAQ99111.1"/>
    <property type="molecule type" value="Genomic_DNA"/>
</dbReference>
<keyword evidence="2" id="KW-1185">Reference proteome</keyword>